<keyword evidence="7" id="KW-1185">Reference proteome</keyword>
<dbReference type="PROSITE" id="PS00354">
    <property type="entry name" value="HMGI_Y"/>
    <property type="match status" value="1"/>
</dbReference>
<feature type="compositionally biased region" description="Polar residues" evidence="5">
    <location>
        <begin position="349"/>
        <end position="361"/>
    </location>
</feature>
<comment type="subcellular location">
    <subcellularLocation>
        <location evidence="1">Nucleus</location>
    </subcellularLocation>
</comment>
<name>A0AA40AGR9_9PEZI</name>
<dbReference type="SUPFAM" id="SSF57924">
    <property type="entry name" value="Inhibitor of apoptosis (IAP) repeat"/>
    <property type="match status" value="2"/>
</dbReference>
<proteinExistence type="predicted"/>
<dbReference type="Gene3D" id="1.10.1170.10">
    <property type="entry name" value="Inhibitor Of Apoptosis Protein (2mihbC-IAP-1), Chain A"/>
    <property type="match status" value="2"/>
</dbReference>
<keyword evidence="2" id="KW-0479">Metal-binding</keyword>
<keyword evidence="4" id="KW-0539">Nucleus</keyword>
<dbReference type="CDD" id="cd00022">
    <property type="entry name" value="BIR"/>
    <property type="match status" value="2"/>
</dbReference>
<dbReference type="AlphaFoldDB" id="A0AA40AGR9"/>
<feature type="compositionally biased region" description="Polar residues" evidence="5">
    <location>
        <begin position="388"/>
        <end position="402"/>
    </location>
</feature>
<sequence length="875" mass="94541">MALLAGPDNMYFVYENRLASFQGAHPGGKKRASNASSRAPKMLHWPHKSLSPVELAKAGFFFEPFPGSPDNVVCFLCDKSLDGWEGDDKPLEEHLKHSPSCGWAVMAAIEADLGEFGKAHPLDPSMIEARKATFGGKWPYESKKGFKCKTKQLAEAGWKYTPTLESDDMATCAYCHLALDGWESGDKPIEEHHKRSPDCPFFELIAQYPPLKKSRAKAVRASKPASRLSIQSVATVATGVSDLQSVGDVTADHDDSVMTTASVMTQGGKKATKAKKAPAAKGRKTRAKKDETVEILEDEPQDTQEPPPPQKITRGRKRASEAMEDSVMANSEAPAPKRRAARAKKDNATDQSIITTASQDIEITEAPPVKKPAAKKARGSTAKVIRKPSQSSLRSQASTASLRANVADDDINRRLRADLERPLTDDENTAADSDSEKPKALPVAKGRAKKATVGKINAKEQSQAYAMLDPTPIVPDEAEVEDDFKVMEQEMQAEEAAVTETLVVLKKGRKPGVRKASKQTKKAKEPQHSSDLVDQLMEDADAPPEPEQQLVAEPTPEPVPEPIQQVKSEPELLGDPDASTGTVVNNAVSRPTAEKRGRGRPKKSSTQSVATEQPEPRRSSRRSSGVPVQIEVQLESSRNRESFSGVRKTPEKITRKPVPPPVASAVPVSAPLYLAKAAPPSALTAAPPAPAPTPARTDKALPPPPLQPATRLLQRPTTPPGQTSPSVNAQQATISPSQSPQSSDAENKPPSSKPTTSVAGKRVVLAPVMATPLRASPSKRNIVGGLQSITPWQAVDLDMVFSPAAHTDKENGVDRLLRKGGDLTSPEKHMTVEEWIYHNAGLAEQKLKHECETMVTAFEREGTRAMRVLEGLIVE</sequence>
<reference evidence="6" key="1">
    <citation type="submission" date="2023-06" db="EMBL/GenBank/DDBJ databases">
        <title>Genome-scale phylogeny and comparative genomics of the fungal order Sordariales.</title>
        <authorList>
            <consortium name="Lawrence Berkeley National Laboratory"/>
            <person name="Hensen N."/>
            <person name="Bonometti L."/>
            <person name="Westerberg I."/>
            <person name="Brannstrom I.O."/>
            <person name="Guillou S."/>
            <person name="Cros-Aarteil S."/>
            <person name="Calhoun S."/>
            <person name="Haridas S."/>
            <person name="Kuo A."/>
            <person name="Mondo S."/>
            <person name="Pangilinan J."/>
            <person name="Riley R."/>
            <person name="Labutti K."/>
            <person name="Andreopoulos B."/>
            <person name="Lipzen A."/>
            <person name="Chen C."/>
            <person name="Yanf M."/>
            <person name="Daum C."/>
            <person name="Ng V."/>
            <person name="Clum A."/>
            <person name="Steindorff A."/>
            <person name="Ohm R."/>
            <person name="Martin F."/>
            <person name="Silar P."/>
            <person name="Natvig D."/>
            <person name="Lalanne C."/>
            <person name="Gautier V."/>
            <person name="Ament-Velasquez S.L."/>
            <person name="Kruys A."/>
            <person name="Hutchinson M.I."/>
            <person name="Powell A.J."/>
            <person name="Barry K."/>
            <person name="Miller A.N."/>
            <person name="Grigoriev I.V."/>
            <person name="Debuchy R."/>
            <person name="Gladieux P."/>
            <person name="Thoren M.H."/>
            <person name="Johannesson H."/>
        </authorList>
    </citation>
    <scope>NUCLEOTIDE SEQUENCE</scope>
    <source>
        <strain evidence="6">SMH4607-1</strain>
    </source>
</reference>
<dbReference type="PANTHER" id="PTHR46771:SF5">
    <property type="entry name" value="DETERIN"/>
    <property type="match status" value="1"/>
</dbReference>
<feature type="region of interest" description="Disordered" evidence="5">
    <location>
        <begin position="263"/>
        <end position="456"/>
    </location>
</feature>
<gene>
    <name evidence="6" type="ORF">B0H67DRAFT_537983</name>
</gene>
<dbReference type="GO" id="GO:0046872">
    <property type="term" value="F:metal ion binding"/>
    <property type="evidence" value="ECO:0007669"/>
    <property type="project" value="UniProtKB-KW"/>
</dbReference>
<feature type="compositionally biased region" description="Acidic residues" evidence="5">
    <location>
        <begin position="293"/>
        <end position="302"/>
    </location>
</feature>
<dbReference type="InterPro" id="IPR051190">
    <property type="entry name" value="Baculoviral_IAP"/>
</dbReference>
<evidence type="ECO:0000256" key="2">
    <source>
        <dbReference type="ARBA" id="ARBA00022723"/>
    </source>
</evidence>
<evidence type="ECO:0000256" key="4">
    <source>
        <dbReference type="ARBA" id="ARBA00023242"/>
    </source>
</evidence>
<evidence type="ECO:0000313" key="7">
    <source>
        <dbReference type="Proteomes" id="UP001172102"/>
    </source>
</evidence>
<dbReference type="GO" id="GO:0006355">
    <property type="term" value="P:regulation of DNA-templated transcription"/>
    <property type="evidence" value="ECO:0007669"/>
    <property type="project" value="InterPro"/>
</dbReference>
<feature type="compositionally biased region" description="Basic residues" evidence="5">
    <location>
        <begin position="506"/>
        <end position="521"/>
    </location>
</feature>
<accession>A0AA40AGR9</accession>
<dbReference type="GO" id="GO:0005634">
    <property type="term" value="C:nucleus"/>
    <property type="evidence" value="ECO:0007669"/>
    <property type="project" value="UniProtKB-SubCell"/>
</dbReference>
<protein>
    <recommendedName>
        <fullName evidence="8">Protein bir1</fullName>
    </recommendedName>
</protein>
<dbReference type="Proteomes" id="UP001172102">
    <property type="component" value="Unassembled WGS sequence"/>
</dbReference>
<evidence type="ECO:0000313" key="6">
    <source>
        <dbReference type="EMBL" id="KAK0715539.1"/>
    </source>
</evidence>
<evidence type="ECO:0000256" key="5">
    <source>
        <dbReference type="SAM" id="MobiDB-lite"/>
    </source>
</evidence>
<dbReference type="PROSITE" id="PS50143">
    <property type="entry name" value="BIR_REPEAT_2"/>
    <property type="match status" value="2"/>
</dbReference>
<feature type="compositionally biased region" description="Basic residues" evidence="5">
    <location>
        <begin position="270"/>
        <end position="287"/>
    </location>
</feature>
<evidence type="ECO:0008006" key="8">
    <source>
        <dbReference type="Google" id="ProtNLM"/>
    </source>
</evidence>
<dbReference type="PANTHER" id="PTHR46771">
    <property type="entry name" value="DETERIN"/>
    <property type="match status" value="1"/>
</dbReference>
<feature type="compositionally biased region" description="Polar residues" evidence="5">
    <location>
        <begin position="579"/>
        <end position="589"/>
    </location>
</feature>
<dbReference type="InterPro" id="IPR000637">
    <property type="entry name" value="HMGI/Y_DNA-bd_CS"/>
</dbReference>
<dbReference type="InterPro" id="IPR001370">
    <property type="entry name" value="BIR_rpt"/>
</dbReference>
<evidence type="ECO:0000256" key="3">
    <source>
        <dbReference type="ARBA" id="ARBA00022833"/>
    </source>
</evidence>
<dbReference type="SMART" id="SM00238">
    <property type="entry name" value="BIR"/>
    <property type="match status" value="2"/>
</dbReference>
<organism evidence="6 7">
    <name type="scientific">Lasiosphaeris hirsuta</name>
    <dbReference type="NCBI Taxonomy" id="260670"/>
    <lineage>
        <taxon>Eukaryota</taxon>
        <taxon>Fungi</taxon>
        <taxon>Dikarya</taxon>
        <taxon>Ascomycota</taxon>
        <taxon>Pezizomycotina</taxon>
        <taxon>Sordariomycetes</taxon>
        <taxon>Sordariomycetidae</taxon>
        <taxon>Sordariales</taxon>
        <taxon>Lasiosphaeriaceae</taxon>
        <taxon>Lasiosphaeris</taxon>
    </lineage>
</organism>
<dbReference type="EMBL" id="JAUKUA010000004">
    <property type="protein sequence ID" value="KAK0715539.1"/>
    <property type="molecule type" value="Genomic_DNA"/>
</dbReference>
<evidence type="ECO:0000256" key="1">
    <source>
        <dbReference type="ARBA" id="ARBA00004123"/>
    </source>
</evidence>
<comment type="caution">
    <text evidence="6">The sequence shown here is derived from an EMBL/GenBank/DDBJ whole genome shotgun (WGS) entry which is preliminary data.</text>
</comment>
<feature type="region of interest" description="Disordered" evidence="5">
    <location>
        <begin position="505"/>
        <end position="665"/>
    </location>
</feature>
<feature type="compositionally biased region" description="Polar residues" evidence="5">
    <location>
        <begin position="720"/>
        <end position="758"/>
    </location>
</feature>
<keyword evidence="3" id="KW-0862">Zinc</keyword>
<feature type="region of interest" description="Disordered" evidence="5">
    <location>
        <begin position="682"/>
        <end position="760"/>
    </location>
</feature>
<dbReference type="Pfam" id="PF00653">
    <property type="entry name" value="BIR"/>
    <property type="match status" value="2"/>
</dbReference>
<feature type="compositionally biased region" description="Basic and acidic residues" evidence="5">
    <location>
        <begin position="410"/>
        <end position="424"/>
    </location>
</feature>